<comment type="similarity">
    <text evidence="2 6">Belongs to the elicitin family.</text>
</comment>
<comment type="caution">
    <text evidence="7">The sequence shown here is derived from an EMBL/GenBank/DDBJ whole genome shotgun (WGS) entry which is preliminary data.</text>
</comment>
<dbReference type="GO" id="GO:0052040">
    <property type="term" value="P:symbiont-mediated perturbation of host programmed cell death"/>
    <property type="evidence" value="ECO:0007669"/>
    <property type="project" value="UniProtKB-UniRule"/>
</dbReference>
<dbReference type="EMBL" id="JAKCXM010008517">
    <property type="protein sequence ID" value="KAJ0388575.1"/>
    <property type="molecule type" value="Genomic_DNA"/>
</dbReference>
<comment type="subcellular location">
    <subcellularLocation>
        <location evidence="1 6">Secreted</location>
    </subcellularLocation>
</comment>
<keyword evidence="4 6" id="KW-0928">Hypersensitive response elicitation</keyword>
<organism evidence="7 8">
    <name type="scientific">Pythium insidiosum</name>
    <name type="common">Pythiosis disease agent</name>
    <dbReference type="NCBI Taxonomy" id="114742"/>
    <lineage>
        <taxon>Eukaryota</taxon>
        <taxon>Sar</taxon>
        <taxon>Stramenopiles</taxon>
        <taxon>Oomycota</taxon>
        <taxon>Peronosporomycetes</taxon>
        <taxon>Pythiales</taxon>
        <taxon>Pythiaceae</taxon>
        <taxon>Pythium</taxon>
    </lineage>
</organism>
<dbReference type="AlphaFoldDB" id="A0AAD5L3Z5"/>
<dbReference type="Pfam" id="PF00964">
    <property type="entry name" value="Elicitin"/>
    <property type="match status" value="1"/>
</dbReference>
<accession>A0AAD5L3Z5</accession>
<evidence type="ECO:0000256" key="3">
    <source>
        <dbReference type="ARBA" id="ARBA00022525"/>
    </source>
</evidence>
<protein>
    <recommendedName>
        <fullName evidence="6">Elicitin</fullName>
    </recommendedName>
</protein>
<evidence type="ECO:0000256" key="5">
    <source>
        <dbReference type="ARBA" id="ARBA00023157"/>
    </source>
</evidence>
<keyword evidence="3 6" id="KW-0964">Secreted</keyword>
<dbReference type="Gene3D" id="1.10.239.10">
    <property type="entry name" value="Elicitin domain"/>
    <property type="match status" value="1"/>
</dbReference>
<evidence type="ECO:0000256" key="6">
    <source>
        <dbReference type="RuleBase" id="RU368111"/>
    </source>
</evidence>
<dbReference type="SUPFAM" id="SSF48647">
    <property type="entry name" value="Fungal elicitin"/>
    <property type="match status" value="1"/>
</dbReference>
<evidence type="ECO:0000313" key="8">
    <source>
        <dbReference type="Proteomes" id="UP001209570"/>
    </source>
</evidence>
<evidence type="ECO:0000256" key="1">
    <source>
        <dbReference type="ARBA" id="ARBA00004613"/>
    </source>
</evidence>
<proteinExistence type="inferred from homology"/>
<gene>
    <name evidence="7" type="ORF">P43SY_012018</name>
</gene>
<dbReference type="InterPro" id="IPR002200">
    <property type="entry name" value="Elicitin"/>
</dbReference>
<reference evidence="7" key="1">
    <citation type="submission" date="2021-12" db="EMBL/GenBank/DDBJ databases">
        <title>Prjna785345.</title>
        <authorList>
            <person name="Rujirawat T."/>
            <person name="Krajaejun T."/>
        </authorList>
    </citation>
    <scope>NUCLEOTIDE SEQUENCE</scope>
    <source>
        <strain evidence="7">Pi057C3</strain>
    </source>
</reference>
<keyword evidence="8" id="KW-1185">Reference proteome</keyword>
<keyword evidence="5 6" id="KW-1015">Disulfide bond</keyword>
<evidence type="ECO:0000256" key="4">
    <source>
        <dbReference type="ARBA" id="ARBA00022978"/>
    </source>
</evidence>
<dbReference type="Proteomes" id="UP001209570">
    <property type="component" value="Unassembled WGS sequence"/>
</dbReference>
<comment type="function">
    <text evidence="6">Induces local and distal defense responses (incompatible hypersensitive reaction) in plants from the solanaceae and cruciferae families. Elicits leaf necrosis and causes the accumulation of pathogenesis-related proteins. Might interact with the lipidic molecules of the plasma membrane.</text>
</comment>
<name>A0AAD5L3Z5_PYTIN</name>
<evidence type="ECO:0000313" key="7">
    <source>
        <dbReference type="EMBL" id="KAJ0388575.1"/>
    </source>
</evidence>
<dbReference type="InterPro" id="IPR036470">
    <property type="entry name" value="Elicitin_sf"/>
</dbReference>
<sequence>MLDPIAKECEFDAAAAPAKNETVAVVSAEDAPCDTAKLAPLLQDASLKGCQAESGLTFPPTAVPTAEQIKKACVKDCGALISKVQATGVRVRRRRRPR</sequence>
<dbReference type="GO" id="GO:0005576">
    <property type="term" value="C:extracellular region"/>
    <property type="evidence" value="ECO:0007669"/>
    <property type="project" value="UniProtKB-SubCell"/>
</dbReference>
<evidence type="ECO:0000256" key="2">
    <source>
        <dbReference type="ARBA" id="ARBA00009544"/>
    </source>
</evidence>